<evidence type="ECO:0000259" key="1">
    <source>
        <dbReference type="PROSITE" id="PS51766"/>
    </source>
</evidence>
<feature type="domain" description="Dockerin" evidence="1">
    <location>
        <begin position="61"/>
        <end position="127"/>
    </location>
</feature>
<accession>A0A2M8KU59</accession>
<dbReference type="SUPFAM" id="SSF63446">
    <property type="entry name" value="Type I dockerin domain"/>
    <property type="match status" value="1"/>
</dbReference>
<feature type="non-terminal residue" evidence="2">
    <location>
        <position position="1"/>
    </location>
</feature>
<comment type="caution">
    <text evidence="2">The sequence shown here is derived from an EMBL/GenBank/DDBJ whole genome shotgun (WGS) entry which is preliminary data.</text>
</comment>
<dbReference type="Gene3D" id="2.60.40.4130">
    <property type="match status" value="1"/>
</dbReference>
<proteinExistence type="predicted"/>
<dbReference type="InterPro" id="IPR016134">
    <property type="entry name" value="Dockerin_dom"/>
</dbReference>
<dbReference type="EMBL" id="PFEE01000065">
    <property type="protein sequence ID" value="PJE63466.1"/>
    <property type="molecule type" value="Genomic_DNA"/>
</dbReference>
<gene>
    <name evidence="2" type="ORF">COU89_03155</name>
</gene>
<sequence>SVALEGVPLGTEPYSIYLKGPKHLRKRICTLAPAEADAERSCDTPQIIINAAAVSANWSPIRLLVGDLAPQDGVLNTIDVAKMRSSVLSQDADAVSDADLNYDGVVNGTDVSLFLESMQRKYDDEIIENSAQ</sequence>
<name>A0A2M8KU59_9BACT</name>
<dbReference type="GO" id="GO:0000272">
    <property type="term" value="P:polysaccharide catabolic process"/>
    <property type="evidence" value="ECO:0007669"/>
    <property type="project" value="InterPro"/>
</dbReference>
<dbReference type="PROSITE" id="PS51766">
    <property type="entry name" value="DOCKERIN"/>
    <property type="match status" value="1"/>
</dbReference>
<evidence type="ECO:0000313" key="3">
    <source>
        <dbReference type="Proteomes" id="UP000231569"/>
    </source>
</evidence>
<organism evidence="2 3">
    <name type="scientific">Candidatus Roizmanbacteria bacterium CG10_big_fil_rev_8_21_14_0_10_45_7</name>
    <dbReference type="NCBI Taxonomy" id="1974854"/>
    <lineage>
        <taxon>Bacteria</taxon>
        <taxon>Candidatus Roizmaniibacteriota</taxon>
    </lineage>
</organism>
<reference evidence="3" key="1">
    <citation type="submission" date="2017-09" db="EMBL/GenBank/DDBJ databases">
        <title>Depth-based differentiation of microbial function through sediment-hosted aquifers and enrichment of novel symbionts in the deep terrestrial subsurface.</title>
        <authorList>
            <person name="Probst A.J."/>
            <person name="Ladd B."/>
            <person name="Jarett J.K."/>
            <person name="Geller-Mcgrath D.E."/>
            <person name="Sieber C.M.K."/>
            <person name="Emerson J.B."/>
            <person name="Anantharaman K."/>
            <person name="Thomas B.C."/>
            <person name="Malmstrom R."/>
            <person name="Stieglmeier M."/>
            <person name="Klingl A."/>
            <person name="Woyke T."/>
            <person name="Ryan C.M."/>
            <person name="Banfield J.F."/>
        </authorList>
    </citation>
    <scope>NUCLEOTIDE SEQUENCE [LARGE SCALE GENOMIC DNA]</scope>
</reference>
<dbReference type="AlphaFoldDB" id="A0A2M8KU59"/>
<dbReference type="InterPro" id="IPR036439">
    <property type="entry name" value="Dockerin_dom_sf"/>
</dbReference>
<protein>
    <recommendedName>
        <fullName evidence="1">Dockerin domain-containing protein</fullName>
    </recommendedName>
</protein>
<evidence type="ECO:0000313" key="2">
    <source>
        <dbReference type="EMBL" id="PJE63466.1"/>
    </source>
</evidence>
<dbReference type="Proteomes" id="UP000231569">
    <property type="component" value="Unassembled WGS sequence"/>
</dbReference>